<sequence>MAYYTVKLMRGSFDILSGFNRGERNERKWVLRICFLETVAGVPGMVAAMLRHLSSLRRMQRDYGWIHTL</sequence>
<keyword evidence="8" id="KW-0249">Electron transport</keyword>
<dbReference type="GO" id="GO:0016020">
    <property type="term" value="C:membrane"/>
    <property type="evidence" value="ECO:0007669"/>
    <property type="project" value="UniProtKB-SubCell"/>
</dbReference>
<dbReference type="GO" id="GO:0009916">
    <property type="term" value="F:alternative oxidase activity"/>
    <property type="evidence" value="ECO:0007669"/>
    <property type="project" value="InterPro"/>
</dbReference>
<feature type="non-terminal residue" evidence="14">
    <location>
        <position position="1"/>
    </location>
</feature>
<evidence type="ECO:0000256" key="5">
    <source>
        <dbReference type="ARBA" id="ARBA00022660"/>
    </source>
</evidence>
<keyword evidence="10" id="KW-0560">Oxidoreductase</keyword>
<dbReference type="Proteomes" id="UP000266721">
    <property type="component" value="Unassembled WGS sequence"/>
</dbReference>
<dbReference type="PANTHER" id="PTHR31803">
    <property type="entry name" value="ALTERNATIVE OXIDASE"/>
    <property type="match status" value="1"/>
</dbReference>
<evidence type="ECO:0000256" key="3">
    <source>
        <dbReference type="ARBA" id="ARBA00008388"/>
    </source>
</evidence>
<evidence type="ECO:0000256" key="6">
    <source>
        <dbReference type="ARBA" id="ARBA00022692"/>
    </source>
</evidence>
<dbReference type="InterPro" id="IPR038659">
    <property type="entry name" value="AOX_sf"/>
</dbReference>
<feature type="non-terminal residue" evidence="14">
    <location>
        <position position="69"/>
    </location>
</feature>
<evidence type="ECO:0000256" key="1">
    <source>
        <dbReference type="ARBA" id="ARBA00001962"/>
    </source>
</evidence>
<keyword evidence="7" id="KW-0479">Metal-binding</keyword>
<dbReference type="InterPro" id="IPR002680">
    <property type="entry name" value="AOX"/>
</dbReference>
<evidence type="ECO:0000256" key="12">
    <source>
        <dbReference type="ARBA" id="ARBA00023136"/>
    </source>
</evidence>
<accession>A0A3L5TR70</accession>
<dbReference type="GO" id="GO:0010230">
    <property type="term" value="P:alternative respiration"/>
    <property type="evidence" value="ECO:0007669"/>
    <property type="project" value="TreeGrafter"/>
</dbReference>
<evidence type="ECO:0000256" key="9">
    <source>
        <dbReference type="ARBA" id="ARBA00022989"/>
    </source>
</evidence>
<evidence type="ECO:0000313" key="15">
    <source>
        <dbReference type="Proteomes" id="UP000266721"/>
    </source>
</evidence>
<dbReference type="GO" id="GO:0046872">
    <property type="term" value="F:metal ion binding"/>
    <property type="evidence" value="ECO:0007669"/>
    <property type="project" value="UniProtKB-KW"/>
</dbReference>
<evidence type="ECO:0000313" key="14">
    <source>
        <dbReference type="EMBL" id="OPL21665.1"/>
    </source>
</evidence>
<feature type="transmembrane region" description="Helical" evidence="13">
    <location>
        <begin position="29"/>
        <end position="50"/>
    </location>
</feature>
<dbReference type="Gene3D" id="1.20.1260.140">
    <property type="entry name" value="Alternative oxidase"/>
    <property type="match status" value="1"/>
</dbReference>
<reference evidence="14 15" key="1">
    <citation type="journal article" date="2016" name="PLoS ONE">
        <title>A First Insight into the Genome of the Filter-Feeder Mussel Mytilus galloprovincialis.</title>
        <authorList>
            <person name="Murgarella M."/>
            <person name="Puiu D."/>
            <person name="Novoa B."/>
            <person name="Figueras A."/>
            <person name="Posada D."/>
            <person name="Canchaya C."/>
        </authorList>
    </citation>
    <scope>NUCLEOTIDE SEQUENCE [LARGE SCALE GENOMIC DNA]</scope>
    <source>
        <tissue evidence="14">Muscle</tissue>
    </source>
</reference>
<comment type="similarity">
    <text evidence="3">Belongs to the alternative oxidase family.</text>
</comment>
<keyword evidence="5" id="KW-0679">Respiratory chain</keyword>
<dbReference type="Pfam" id="PF01786">
    <property type="entry name" value="AOX"/>
    <property type="match status" value="1"/>
</dbReference>
<keyword evidence="6 13" id="KW-0812">Transmembrane</keyword>
<name>A0A3L5TR70_MYTGA</name>
<proteinExistence type="inferred from homology"/>
<keyword evidence="9 13" id="KW-1133">Transmembrane helix</keyword>
<keyword evidence="11" id="KW-0408">Iron</keyword>
<evidence type="ECO:0000256" key="2">
    <source>
        <dbReference type="ARBA" id="ARBA00004370"/>
    </source>
</evidence>
<organism evidence="14 15">
    <name type="scientific">Mytilus galloprovincialis</name>
    <name type="common">Mediterranean mussel</name>
    <dbReference type="NCBI Taxonomy" id="29158"/>
    <lineage>
        <taxon>Eukaryota</taxon>
        <taxon>Metazoa</taxon>
        <taxon>Spiralia</taxon>
        <taxon>Lophotrochozoa</taxon>
        <taxon>Mollusca</taxon>
        <taxon>Bivalvia</taxon>
        <taxon>Autobranchia</taxon>
        <taxon>Pteriomorphia</taxon>
        <taxon>Mytilida</taxon>
        <taxon>Mytiloidea</taxon>
        <taxon>Mytilidae</taxon>
        <taxon>Mytilinae</taxon>
        <taxon>Mytilus</taxon>
    </lineage>
</organism>
<evidence type="ECO:0000256" key="7">
    <source>
        <dbReference type="ARBA" id="ARBA00022723"/>
    </source>
</evidence>
<gene>
    <name evidence="14" type="ORF">AM593_06191</name>
</gene>
<evidence type="ECO:0000256" key="4">
    <source>
        <dbReference type="ARBA" id="ARBA00022448"/>
    </source>
</evidence>
<comment type="subcellular location">
    <subcellularLocation>
        <location evidence="2">Membrane</location>
    </subcellularLocation>
</comment>
<evidence type="ECO:0000256" key="13">
    <source>
        <dbReference type="SAM" id="Phobius"/>
    </source>
</evidence>
<keyword evidence="4" id="KW-0813">Transport</keyword>
<dbReference type="EMBL" id="KV589558">
    <property type="protein sequence ID" value="OPL21665.1"/>
    <property type="molecule type" value="Genomic_DNA"/>
</dbReference>
<evidence type="ECO:0000256" key="10">
    <source>
        <dbReference type="ARBA" id="ARBA00023002"/>
    </source>
</evidence>
<keyword evidence="15" id="KW-1185">Reference proteome</keyword>
<evidence type="ECO:0000256" key="8">
    <source>
        <dbReference type="ARBA" id="ARBA00022982"/>
    </source>
</evidence>
<comment type="cofactor">
    <cofactor evidence="1">
        <name>Fe cation</name>
        <dbReference type="ChEBI" id="CHEBI:24875"/>
    </cofactor>
</comment>
<dbReference type="GO" id="GO:0005739">
    <property type="term" value="C:mitochondrion"/>
    <property type="evidence" value="ECO:0007669"/>
    <property type="project" value="TreeGrafter"/>
</dbReference>
<evidence type="ECO:0000256" key="11">
    <source>
        <dbReference type="ARBA" id="ARBA00023004"/>
    </source>
</evidence>
<comment type="caution">
    <text evidence="14">The sequence shown here is derived from an EMBL/GenBank/DDBJ whole genome shotgun (WGS) entry which is preliminary data.</text>
</comment>
<dbReference type="AlphaFoldDB" id="A0A3L5TR70"/>
<dbReference type="SMR" id="A0A3L5TR70"/>
<keyword evidence="12 13" id="KW-0472">Membrane</keyword>
<dbReference type="PANTHER" id="PTHR31803:SF3">
    <property type="entry name" value="ALTERNATIVE OXIDASE"/>
    <property type="match status" value="1"/>
</dbReference>
<protein>
    <submittedName>
        <fullName evidence="14">Alternative oxidase</fullName>
    </submittedName>
</protein>